<evidence type="ECO:0000256" key="5">
    <source>
        <dbReference type="ARBA" id="ARBA00022741"/>
    </source>
</evidence>
<comment type="miscellaneous">
    <text evidence="8">The reaction proceeds by a bi uni uni bi ping pong mechanism.</text>
</comment>
<dbReference type="GO" id="GO:0004592">
    <property type="term" value="F:pantoate-beta-alanine ligase activity"/>
    <property type="evidence" value="ECO:0007669"/>
    <property type="project" value="UniProtKB-UniRule"/>
</dbReference>
<dbReference type="Proteomes" id="UP000593719">
    <property type="component" value="Chromosome"/>
</dbReference>
<dbReference type="HAMAP" id="MF_00158">
    <property type="entry name" value="PanC"/>
    <property type="match status" value="1"/>
</dbReference>
<dbReference type="PANTHER" id="PTHR21299">
    <property type="entry name" value="CYTIDYLATE KINASE/PANTOATE-BETA-ALANINE LIGASE"/>
    <property type="match status" value="1"/>
</dbReference>
<comment type="subunit">
    <text evidence="8">Homodimer.</text>
</comment>
<evidence type="ECO:0000256" key="4">
    <source>
        <dbReference type="ARBA" id="ARBA00022655"/>
    </source>
</evidence>
<evidence type="ECO:0000313" key="10">
    <source>
        <dbReference type="Proteomes" id="UP000593719"/>
    </source>
</evidence>
<comment type="subcellular location">
    <subcellularLocation>
        <location evidence="8">Cytoplasm</location>
    </subcellularLocation>
</comment>
<dbReference type="InterPro" id="IPR003721">
    <property type="entry name" value="Pantoate_ligase"/>
</dbReference>
<feature type="binding site" evidence="8">
    <location>
        <position position="58"/>
    </location>
    <ligand>
        <name>beta-alanine</name>
        <dbReference type="ChEBI" id="CHEBI:57966"/>
    </ligand>
</feature>
<keyword evidence="4 8" id="KW-0566">Pantothenate biosynthesis</keyword>
<keyword evidence="8" id="KW-0963">Cytoplasm</keyword>
<dbReference type="InterPro" id="IPR042176">
    <property type="entry name" value="Pantoate_ligase_C"/>
</dbReference>
<evidence type="ECO:0000256" key="8">
    <source>
        <dbReference type="HAMAP-Rule" id="MF_00158"/>
    </source>
</evidence>
<dbReference type="InterPro" id="IPR014729">
    <property type="entry name" value="Rossmann-like_a/b/a_fold"/>
</dbReference>
<dbReference type="RefSeq" id="WP_193151106.1">
    <property type="nucleotide sequence ID" value="NZ_CP041235.1"/>
</dbReference>
<dbReference type="AlphaFoldDB" id="A0A7M1B228"/>
<dbReference type="InterPro" id="IPR004821">
    <property type="entry name" value="Cyt_trans-like"/>
</dbReference>
<keyword evidence="6 8" id="KW-0067">ATP-binding</keyword>
<dbReference type="EMBL" id="CP041235">
    <property type="protein sequence ID" value="QOP42778.1"/>
    <property type="molecule type" value="Genomic_DNA"/>
</dbReference>
<name>A0A7M1B228_9BACT</name>
<evidence type="ECO:0000256" key="6">
    <source>
        <dbReference type="ARBA" id="ARBA00022840"/>
    </source>
</evidence>
<feature type="binding site" evidence="8">
    <location>
        <begin position="144"/>
        <end position="147"/>
    </location>
    <ligand>
        <name>ATP</name>
        <dbReference type="ChEBI" id="CHEBI:30616"/>
    </ligand>
</feature>
<feature type="binding site" evidence="8">
    <location>
        <position position="58"/>
    </location>
    <ligand>
        <name>(R)-pantoate</name>
        <dbReference type="ChEBI" id="CHEBI:15980"/>
    </ligand>
</feature>
<feature type="active site" description="Proton donor" evidence="8">
    <location>
        <position position="34"/>
    </location>
</feature>
<proteinExistence type="inferred from homology"/>
<dbReference type="GO" id="GO:0005829">
    <property type="term" value="C:cytosol"/>
    <property type="evidence" value="ECO:0007669"/>
    <property type="project" value="TreeGrafter"/>
</dbReference>
<dbReference type="Gene3D" id="3.40.50.620">
    <property type="entry name" value="HUPs"/>
    <property type="match status" value="1"/>
</dbReference>
<feature type="binding site" evidence="8">
    <location>
        <position position="150"/>
    </location>
    <ligand>
        <name>(R)-pantoate</name>
        <dbReference type="ChEBI" id="CHEBI:15980"/>
    </ligand>
</feature>
<feature type="binding site" evidence="8">
    <location>
        <begin position="27"/>
        <end position="34"/>
    </location>
    <ligand>
        <name>ATP</name>
        <dbReference type="ChEBI" id="CHEBI:30616"/>
    </ligand>
</feature>
<evidence type="ECO:0000256" key="1">
    <source>
        <dbReference type="ARBA" id="ARBA00004990"/>
    </source>
</evidence>
<evidence type="ECO:0000256" key="7">
    <source>
        <dbReference type="ARBA" id="ARBA00048258"/>
    </source>
</evidence>
<reference evidence="9 10" key="1">
    <citation type="submission" date="2019-06" db="EMBL/GenBank/DDBJ databases">
        <title>Sulfurimonas gotlandica sp. nov., a chemoautotrophic and psychrotolerant epsilonproteobacterium isolated from a pelagic redoxcline, and an emended description of the genus Sulfurimonas.</title>
        <authorList>
            <person name="Wang S."/>
            <person name="Jiang L."/>
            <person name="Shao Z."/>
        </authorList>
    </citation>
    <scope>NUCLEOTIDE SEQUENCE [LARGE SCALE GENOMIC DNA]</scope>
    <source>
        <strain evidence="9 10">S2-6</strain>
    </source>
</reference>
<dbReference type="EC" id="6.3.2.1" evidence="8"/>
<dbReference type="GO" id="GO:0015940">
    <property type="term" value="P:pantothenate biosynthetic process"/>
    <property type="evidence" value="ECO:0007669"/>
    <property type="project" value="UniProtKB-UniRule"/>
</dbReference>
<sequence>MKIISDPLELKEHLKKSNSSVGFVPTMGALHEGHIALIKRARQENEIVVVSIFVNPTQFLAGEDLDKYPKKDDADKKICELSGVDVLFFPTAEDMYSNDEVKICAPNVRGYVLEGATRPGHFSGVLRVVMKLLNIVSPTRAYFGKKDAQQLNLIRLMVKQFFMDVEIVPVDIVRDSDGLALSSRNVYLSKAQREEALKIPKSLYAASKLISKNILDTVKIKEEMHAILSPLEIKYVEVLNRDFEVIEKVQIGNTVILVEVIVGKTRLLDNIWL</sequence>
<dbReference type="GO" id="GO:0005524">
    <property type="term" value="F:ATP binding"/>
    <property type="evidence" value="ECO:0007669"/>
    <property type="project" value="UniProtKB-KW"/>
</dbReference>
<dbReference type="SUPFAM" id="SSF52374">
    <property type="entry name" value="Nucleotidylyl transferase"/>
    <property type="match status" value="1"/>
</dbReference>
<comment type="similarity">
    <text evidence="2 8">Belongs to the pantothenate synthetase family.</text>
</comment>
<dbReference type="KEGG" id="ssei:FJR45_01955"/>
<dbReference type="NCBIfam" id="TIGR00018">
    <property type="entry name" value="panC"/>
    <property type="match status" value="1"/>
</dbReference>
<dbReference type="NCBIfam" id="TIGR00125">
    <property type="entry name" value="cyt_tran_rel"/>
    <property type="match status" value="1"/>
</dbReference>
<keyword evidence="5 8" id="KW-0547">Nucleotide-binding</keyword>
<dbReference type="Gene3D" id="3.30.1300.10">
    <property type="entry name" value="Pantoate-beta-alanine ligase, C-terminal domain"/>
    <property type="match status" value="1"/>
</dbReference>
<dbReference type="PANTHER" id="PTHR21299:SF1">
    <property type="entry name" value="PANTOATE--BETA-ALANINE LIGASE"/>
    <property type="match status" value="1"/>
</dbReference>
<dbReference type="UniPathway" id="UPA00028">
    <property type="reaction ID" value="UER00005"/>
</dbReference>
<comment type="catalytic activity">
    <reaction evidence="7 8">
        <text>(R)-pantoate + beta-alanine + ATP = (R)-pantothenate + AMP + diphosphate + H(+)</text>
        <dbReference type="Rhea" id="RHEA:10912"/>
        <dbReference type="ChEBI" id="CHEBI:15378"/>
        <dbReference type="ChEBI" id="CHEBI:15980"/>
        <dbReference type="ChEBI" id="CHEBI:29032"/>
        <dbReference type="ChEBI" id="CHEBI:30616"/>
        <dbReference type="ChEBI" id="CHEBI:33019"/>
        <dbReference type="ChEBI" id="CHEBI:57966"/>
        <dbReference type="ChEBI" id="CHEBI:456215"/>
        <dbReference type="EC" id="6.3.2.1"/>
    </reaction>
</comment>
<dbReference type="CDD" id="cd00560">
    <property type="entry name" value="PanC"/>
    <property type="match status" value="1"/>
</dbReference>
<gene>
    <name evidence="8" type="primary">panC</name>
    <name evidence="9" type="ORF">FJR45_01955</name>
</gene>
<evidence type="ECO:0000313" key="9">
    <source>
        <dbReference type="EMBL" id="QOP42778.1"/>
    </source>
</evidence>
<evidence type="ECO:0000256" key="2">
    <source>
        <dbReference type="ARBA" id="ARBA00009256"/>
    </source>
</evidence>
<comment type="function">
    <text evidence="8">Catalyzes the condensation of pantoate with beta-alanine in an ATP-dependent reaction via a pantoyl-adenylate intermediate.</text>
</comment>
<keyword evidence="10" id="KW-1185">Reference proteome</keyword>
<keyword evidence="3 8" id="KW-0436">Ligase</keyword>
<feature type="binding site" evidence="8">
    <location>
        <position position="173"/>
    </location>
    <ligand>
        <name>ATP</name>
        <dbReference type="ChEBI" id="CHEBI:30616"/>
    </ligand>
</feature>
<organism evidence="9 10">
    <name type="scientific">Sulfurimonas sediminis</name>
    <dbReference type="NCBI Taxonomy" id="2590020"/>
    <lineage>
        <taxon>Bacteria</taxon>
        <taxon>Pseudomonadati</taxon>
        <taxon>Campylobacterota</taxon>
        <taxon>Epsilonproteobacteria</taxon>
        <taxon>Campylobacterales</taxon>
        <taxon>Sulfurimonadaceae</taxon>
        <taxon>Sulfurimonas</taxon>
    </lineage>
</organism>
<evidence type="ECO:0000256" key="3">
    <source>
        <dbReference type="ARBA" id="ARBA00022598"/>
    </source>
</evidence>
<comment type="pathway">
    <text evidence="1 8">Cofactor biosynthesis; (R)-pantothenate biosynthesis; (R)-pantothenate from (R)-pantoate and beta-alanine: step 1/1.</text>
</comment>
<accession>A0A7M1B228</accession>
<dbReference type="Pfam" id="PF02569">
    <property type="entry name" value="Pantoate_ligase"/>
    <property type="match status" value="1"/>
</dbReference>
<feature type="binding site" evidence="8">
    <location>
        <begin position="181"/>
        <end position="184"/>
    </location>
    <ligand>
        <name>ATP</name>
        <dbReference type="ChEBI" id="CHEBI:30616"/>
    </ligand>
</feature>
<protein>
    <recommendedName>
        <fullName evidence="8">Pantothenate synthetase</fullName>
        <shortName evidence="8">PS</shortName>
        <ecNumber evidence="8">6.3.2.1</ecNumber>
    </recommendedName>
    <alternativeName>
        <fullName evidence="8">Pantoate--beta-alanine ligase</fullName>
    </alternativeName>
    <alternativeName>
        <fullName evidence="8">Pantoate-activating enzyme</fullName>
    </alternativeName>
</protein>